<sequence>MHRSGTQEREYQLQAWDASLVERQQALEAVMVRFQARVAQDAKDAERIRKEIEVRTAALHKREVDVAAREKAVALAEESLLQVAKSLQAQQAAVENAVTTHSHEVNALLDSLEGNDNTVAVTPGSENRGPSANDSFEEEEKELHVFQPQRRATAVPAASTDDRSPPSAPKVPKIAMMSLATGGGGSASKRYDDGSNNVTPTRQLETETPPSRSPQLYEGPVDPRLPSMVEEIQEDEPTPTKPRGLRSSPQFHPMDPNDSGLGFLRPTGGHNFDEDGDEEEEEEEEGEHHEWDEDDDDSGRAALQDQLDTAIHFLVSEGVVNEEELEGWLQSGASAQQIIALYHEQQSRLRPDDGDTPRRFGRDPQHDDDYEYQDGDEDLMYDDEDADEDGGERHRSESSSAGEPIRVDAHHEVLEDGDISPNRQNGGDGGEHNESLTSHRVRGGSASPRSATTTLAQSGAGGEGSPRSAAATVAASKHAFDSFDDDSDEDDNEF</sequence>
<dbReference type="AlphaFoldDB" id="A0A0S4JBC5"/>
<dbReference type="EMBL" id="CYKH01001477">
    <property type="protein sequence ID" value="CUG87243.1"/>
    <property type="molecule type" value="Genomic_DNA"/>
</dbReference>
<feature type="compositionally biased region" description="Polar residues" evidence="1">
    <location>
        <begin position="194"/>
        <end position="214"/>
    </location>
</feature>
<keyword evidence="3" id="KW-1185">Reference proteome</keyword>
<feature type="compositionally biased region" description="Acidic residues" evidence="1">
    <location>
        <begin position="368"/>
        <end position="390"/>
    </location>
</feature>
<evidence type="ECO:0000256" key="1">
    <source>
        <dbReference type="SAM" id="MobiDB-lite"/>
    </source>
</evidence>
<proteinExistence type="predicted"/>
<organism evidence="2 3">
    <name type="scientific">Bodo saltans</name>
    <name type="common">Flagellated protozoan</name>
    <dbReference type="NCBI Taxonomy" id="75058"/>
    <lineage>
        <taxon>Eukaryota</taxon>
        <taxon>Discoba</taxon>
        <taxon>Euglenozoa</taxon>
        <taxon>Kinetoplastea</taxon>
        <taxon>Metakinetoplastina</taxon>
        <taxon>Eubodonida</taxon>
        <taxon>Bodonidae</taxon>
        <taxon>Bodo</taxon>
    </lineage>
</organism>
<feature type="compositionally biased region" description="Polar residues" evidence="1">
    <location>
        <begin position="118"/>
        <end position="134"/>
    </location>
</feature>
<feature type="compositionally biased region" description="Basic and acidic residues" evidence="1">
    <location>
        <begin position="405"/>
        <end position="414"/>
    </location>
</feature>
<accession>A0A0S4JBC5</accession>
<evidence type="ECO:0000313" key="2">
    <source>
        <dbReference type="EMBL" id="CUG87243.1"/>
    </source>
</evidence>
<gene>
    <name evidence="2" type="ORF">BSAL_09345</name>
</gene>
<name>A0A0S4JBC5_BODSA</name>
<feature type="compositionally biased region" description="Basic and acidic residues" evidence="1">
    <location>
        <begin position="345"/>
        <end position="367"/>
    </location>
</feature>
<feature type="region of interest" description="Disordered" evidence="1">
    <location>
        <begin position="344"/>
        <end position="494"/>
    </location>
</feature>
<dbReference type="Proteomes" id="UP000051952">
    <property type="component" value="Unassembled WGS sequence"/>
</dbReference>
<reference evidence="3" key="1">
    <citation type="submission" date="2015-09" db="EMBL/GenBank/DDBJ databases">
        <authorList>
            <consortium name="Pathogen Informatics"/>
        </authorList>
    </citation>
    <scope>NUCLEOTIDE SEQUENCE [LARGE SCALE GENOMIC DNA]</scope>
    <source>
        <strain evidence="3">Lake Konstanz</strain>
    </source>
</reference>
<feature type="region of interest" description="Disordered" evidence="1">
    <location>
        <begin position="118"/>
        <end position="305"/>
    </location>
</feature>
<dbReference type="VEuPathDB" id="TriTrypDB:BSAL_09345"/>
<feature type="compositionally biased region" description="Polar residues" evidence="1">
    <location>
        <begin position="447"/>
        <end position="457"/>
    </location>
</feature>
<feature type="compositionally biased region" description="Acidic residues" evidence="1">
    <location>
        <begin position="274"/>
        <end position="285"/>
    </location>
</feature>
<evidence type="ECO:0000313" key="3">
    <source>
        <dbReference type="Proteomes" id="UP000051952"/>
    </source>
</evidence>
<protein>
    <submittedName>
        <fullName evidence="2">Uncharacterized protein</fullName>
    </submittedName>
</protein>
<feature type="compositionally biased region" description="Acidic residues" evidence="1">
    <location>
        <begin position="482"/>
        <end position="494"/>
    </location>
</feature>